<comment type="caution">
    <text evidence="1">The sequence shown here is derived from an EMBL/GenBank/DDBJ whole genome shotgun (WGS) entry which is preliminary data.</text>
</comment>
<dbReference type="Gene3D" id="3.40.50.2000">
    <property type="entry name" value="Glycogen Phosphorylase B"/>
    <property type="match status" value="2"/>
</dbReference>
<dbReference type="Proteomes" id="UP000091929">
    <property type="component" value="Unassembled WGS sequence"/>
</dbReference>
<dbReference type="Proteomes" id="UP000092401">
    <property type="component" value="Unassembled WGS sequence"/>
</dbReference>
<dbReference type="SUPFAM" id="SSF53756">
    <property type="entry name" value="UDP-Glycosyltransferase/glycogen phosphorylase"/>
    <property type="match status" value="1"/>
</dbReference>
<dbReference type="AlphaFoldDB" id="A0A150IKN8"/>
<evidence type="ECO:0000313" key="4">
    <source>
        <dbReference type="Proteomes" id="UP000092401"/>
    </source>
</evidence>
<dbReference type="GO" id="GO:0102710">
    <property type="term" value="F:D-inositol-3-phosphate glycosyltransferase activity"/>
    <property type="evidence" value="ECO:0007669"/>
    <property type="project" value="UniProtKB-EC"/>
</dbReference>
<gene>
    <name evidence="1" type="primary">mshA_1</name>
    <name evidence="2" type="synonym">mshA_2</name>
    <name evidence="1" type="ORF">APG10_01041</name>
    <name evidence="2" type="ORF">APG11_01575</name>
</gene>
<keyword evidence="1" id="KW-0328">Glycosyltransferase</keyword>
<evidence type="ECO:0000313" key="3">
    <source>
        <dbReference type="Proteomes" id="UP000091929"/>
    </source>
</evidence>
<dbReference type="PANTHER" id="PTHR12526:SF630">
    <property type="entry name" value="GLYCOSYLTRANSFERASE"/>
    <property type="match status" value="1"/>
</dbReference>
<reference evidence="3 4" key="1">
    <citation type="journal article" date="2016" name="ISME J.">
        <title>Chasing the elusive Euryarchaeota class WSA2: genomes reveal a uniquely fastidious methyl-reducing methanogen.</title>
        <authorList>
            <person name="Nobu M.K."/>
            <person name="Narihiro T."/>
            <person name="Kuroda K."/>
            <person name="Mei R."/>
            <person name="Liu W.T."/>
        </authorList>
    </citation>
    <scope>NUCLEOTIDE SEQUENCE [LARGE SCALE GENOMIC DNA]</scope>
    <source>
        <strain evidence="1">B03fssc0709_Meth_Bin005</strain>
        <strain evidence="2">B15fssc0709_Meth_Bin003</strain>
    </source>
</reference>
<proteinExistence type="predicted"/>
<sequence length="392" mass="44984">MKVCVTCFEFRKKNLRRQPWRYIYEVVKGLIENNVEVVLITDVDSTGIDEINIRTLKKSINPFLIESQELLDVLNEENPDVIIMNLGLTSFLKFKYSINKPVIGVVTSPIYSFHEVLNVGFKEIFKNINHISIHILGSLIPNFIIRRYSNNFDLLVVLSEYNKKRLEKINVKTGIRKIIPGIDKSFLELPNESNVEELKKKLNPDKIPLIMYFTSPLTLRGTDTLVKAFAKVRRKVKSKLIILSRREHEELSKDEQILEKIARKEGISDSVELLSIYLEPDEVKEYVSAADIITLPFKIVISEIPLSILEAMALSKPVISTDIGCITELLNSELLVRPNDNSALARKILKLINDETLADKLGNGSRIYMENYPLWDDVKTSFFKLIQGYNNE</sequence>
<dbReference type="Pfam" id="PF13692">
    <property type="entry name" value="Glyco_trans_1_4"/>
    <property type="match status" value="1"/>
</dbReference>
<protein>
    <submittedName>
        <fullName evidence="1">D-inositol-3-phosphate glycosyltransferase</fullName>
        <ecNumber evidence="1">2.4.1.250</ecNumber>
    </submittedName>
</protein>
<keyword evidence="1" id="KW-0808">Transferase</keyword>
<dbReference type="CDD" id="cd03801">
    <property type="entry name" value="GT4_PimA-like"/>
    <property type="match status" value="1"/>
</dbReference>
<dbReference type="PATRIC" id="fig|1706436.3.peg.1053"/>
<dbReference type="EC" id="2.4.1.250" evidence="1"/>
<dbReference type="EMBL" id="LNGF01000039">
    <property type="protein sequence ID" value="KYC46940.1"/>
    <property type="molecule type" value="Genomic_DNA"/>
</dbReference>
<organism evidence="1 4">
    <name type="scientific">Candidatus Methanofastidiosum methylothiophilum</name>
    <dbReference type="NCBI Taxonomy" id="1705564"/>
    <lineage>
        <taxon>Archaea</taxon>
        <taxon>Methanobacteriati</taxon>
        <taxon>Methanobacteriota</taxon>
        <taxon>Stenosarchaea group</taxon>
        <taxon>Candidatus Methanofastidiosia</taxon>
        <taxon>Candidatus Methanofastidiosales</taxon>
        <taxon>Candidatus Methanofastidiosaceae</taxon>
        <taxon>Candidatus Methanofastidiosum</taxon>
    </lineage>
</organism>
<accession>A0A150IPQ9</accession>
<accession>A0A150IKN8</accession>
<dbReference type="PATRIC" id="fig|1706437.3.peg.1578"/>
<dbReference type="EMBL" id="LNGE01000025">
    <property type="protein sequence ID" value="KYC45234.1"/>
    <property type="molecule type" value="Genomic_DNA"/>
</dbReference>
<evidence type="ECO:0000313" key="2">
    <source>
        <dbReference type="EMBL" id="KYC46940.1"/>
    </source>
</evidence>
<dbReference type="PANTHER" id="PTHR12526">
    <property type="entry name" value="GLYCOSYLTRANSFERASE"/>
    <property type="match status" value="1"/>
</dbReference>
<name>A0A150IKN8_9EURY</name>
<evidence type="ECO:0000313" key="1">
    <source>
        <dbReference type="EMBL" id="KYC45234.1"/>
    </source>
</evidence>